<name>A0A8S5U5M8_9CAUD</name>
<sequence>MLKKKVVTLALTSLVLVSFISCTKEQQRVSAKAEVNINNKYKPIEHRLNKTYILKTDKVITSPKKQEFILTYYTDLNSENGYGAVNCLGERLEHTMIASNYFPLGTKIVIDGVTYEVRDRGSSRFNNPKRLDVFIPRNQGESNREYYKRVNNMGVKRVKGYIKE</sequence>
<evidence type="ECO:0000313" key="1">
    <source>
        <dbReference type="EMBL" id="DAF89759.1"/>
    </source>
</evidence>
<organism evidence="1">
    <name type="scientific">Siphoviridae sp. cteLh2</name>
    <dbReference type="NCBI Taxonomy" id="2825590"/>
    <lineage>
        <taxon>Viruses</taxon>
        <taxon>Duplodnaviria</taxon>
        <taxon>Heunggongvirae</taxon>
        <taxon>Uroviricota</taxon>
        <taxon>Caudoviricetes</taxon>
    </lineage>
</organism>
<dbReference type="PROSITE" id="PS51257">
    <property type="entry name" value="PROKAR_LIPOPROTEIN"/>
    <property type="match status" value="1"/>
</dbReference>
<proteinExistence type="predicted"/>
<dbReference type="EMBL" id="BK016017">
    <property type="protein sequence ID" value="DAF89759.1"/>
    <property type="molecule type" value="Genomic_DNA"/>
</dbReference>
<reference evidence="1" key="1">
    <citation type="journal article" date="2021" name="Proc. Natl. Acad. Sci. U.S.A.">
        <title>A Catalog of Tens of Thousands of Viruses from Human Metagenomes Reveals Hidden Associations with Chronic Diseases.</title>
        <authorList>
            <person name="Tisza M.J."/>
            <person name="Buck C.B."/>
        </authorList>
    </citation>
    <scope>NUCLEOTIDE SEQUENCE</scope>
    <source>
        <strain evidence="1">CteLh2</strain>
    </source>
</reference>
<protein>
    <submittedName>
        <fullName evidence="1">3D containing protein</fullName>
    </submittedName>
</protein>
<accession>A0A8S5U5M8</accession>